<evidence type="ECO:0000256" key="2">
    <source>
        <dbReference type="SAM" id="SignalP"/>
    </source>
</evidence>
<keyword evidence="1" id="KW-1133">Transmembrane helix</keyword>
<dbReference type="EMBL" id="VKKY01000001">
    <property type="protein sequence ID" value="KAA3439413.1"/>
    <property type="molecule type" value="Genomic_DNA"/>
</dbReference>
<name>A0A5B6TGL8_9BACT</name>
<keyword evidence="4" id="KW-1185">Reference proteome</keyword>
<proteinExistence type="predicted"/>
<feature type="signal peptide" evidence="2">
    <location>
        <begin position="1"/>
        <end position="19"/>
    </location>
</feature>
<evidence type="ECO:0000256" key="1">
    <source>
        <dbReference type="SAM" id="Phobius"/>
    </source>
</evidence>
<reference evidence="3 4" key="1">
    <citation type="submission" date="2019-07" db="EMBL/GenBank/DDBJ databases">
        <title>Rufibacter sp. nov., isolated from lake sediment.</title>
        <authorList>
            <person name="Qu J.-H."/>
        </authorList>
    </citation>
    <scope>NUCLEOTIDE SEQUENCE [LARGE SCALE GENOMIC DNA]</scope>
    <source>
        <strain evidence="3 4">NBS58-1</strain>
    </source>
</reference>
<dbReference type="Proteomes" id="UP000324133">
    <property type="component" value="Unassembled WGS sequence"/>
</dbReference>
<sequence length="218" mass="24995">MTRLIFVVFFLGLTFNAFSSSCVRPNEKNWLPIVQQYIQESDAIFIGEVIGAKNHTTIIKVLDVFKGKVSTDTVYLSADLRYESLGFIKKWPLGVTIFYTQPTSANSYVEFLINNSCGMSRNLTELPTFTPVVPVTQDVLSGMTYDEDKLLREVEASYRQIQPFLLKNWINEYALLNAYRNNHREEEEPQSSKSDYLSYLAVALSLVAVLVAFYRKQR</sequence>
<evidence type="ECO:0000313" key="3">
    <source>
        <dbReference type="EMBL" id="KAA3439413.1"/>
    </source>
</evidence>
<dbReference type="AlphaFoldDB" id="A0A5B6TGL8"/>
<dbReference type="OrthoDB" id="894281at2"/>
<comment type="caution">
    <text evidence="3">The sequence shown here is derived from an EMBL/GenBank/DDBJ whole genome shotgun (WGS) entry which is preliminary data.</text>
</comment>
<accession>A0A5B6TGL8</accession>
<feature type="chain" id="PRO_5023015000" evidence="2">
    <location>
        <begin position="20"/>
        <end position="218"/>
    </location>
</feature>
<evidence type="ECO:0000313" key="4">
    <source>
        <dbReference type="Proteomes" id="UP000324133"/>
    </source>
</evidence>
<dbReference type="PROSITE" id="PS51257">
    <property type="entry name" value="PROKAR_LIPOPROTEIN"/>
    <property type="match status" value="1"/>
</dbReference>
<protein>
    <submittedName>
        <fullName evidence="3">Uncharacterized protein</fullName>
    </submittedName>
</protein>
<feature type="transmembrane region" description="Helical" evidence="1">
    <location>
        <begin position="196"/>
        <end position="214"/>
    </location>
</feature>
<keyword evidence="2" id="KW-0732">Signal</keyword>
<dbReference type="RefSeq" id="WP_149089056.1">
    <property type="nucleotide sequence ID" value="NZ_VKKY01000001.1"/>
</dbReference>
<keyword evidence="1" id="KW-0812">Transmembrane</keyword>
<keyword evidence="1" id="KW-0472">Membrane</keyword>
<organism evidence="3 4">
    <name type="scientific">Rufibacter hautae</name>
    <dbReference type="NCBI Taxonomy" id="2595005"/>
    <lineage>
        <taxon>Bacteria</taxon>
        <taxon>Pseudomonadati</taxon>
        <taxon>Bacteroidota</taxon>
        <taxon>Cytophagia</taxon>
        <taxon>Cytophagales</taxon>
        <taxon>Hymenobacteraceae</taxon>
        <taxon>Rufibacter</taxon>
    </lineage>
</organism>
<gene>
    <name evidence="3" type="ORF">FOA19_01625</name>
</gene>